<keyword evidence="9" id="KW-0325">Glycoprotein</keyword>
<feature type="transmembrane region" description="Helical" evidence="12">
    <location>
        <begin position="86"/>
        <end position="111"/>
    </location>
</feature>
<evidence type="ECO:0000256" key="10">
    <source>
        <dbReference type="ARBA" id="ARBA00023224"/>
    </source>
</evidence>
<feature type="transmembrane region" description="Helical" evidence="12">
    <location>
        <begin position="312"/>
        <end position="339"/>
    </location>
</feature>
<feature type="transmembrane region" description="Helical" evidence="12">
    <location>
        <begin position="49"/>
        <end position="74"/>
    </location>
</feature>
<dbReference type="PANTHER" id="PTHR45695">
    <property type="entry name" value="LEUCOKININ RECEPTOR-RELATED"/>
    <property type="match status" value="1"/>
</dbReference>
<feature type="transmembrane region" description="Helical" evidence="12">
    <location>
        <begin position="225"/>
        <end position="246"/>
    </location>
</feature>
<evidence type="ECO:0000256" key="6">
    <source>
        <dbReference type="ARBA" id="ARBA00023136"/>
    </source>
</evidence>
<evidence type="ECO:0000259" key="13">
    <source>
        <dbReference type="PROSITE" id="PS50262"/>
    </source>
</evidence>
<evidence type="ECO:0000256" key="4">
    <source>
        <dbReference type="ARBA" id="ARBA00022989"/>
    </source>
</evidence>
<dbReference type="InterPro" id="IPR000276">
    <property type="entry name" value="GPCR_Rhodpsn"/>
</dbReference>
<feature type="transmembrane region" description="Helical" evidence="12">
    <location>
        <begin position="123"/>
        <end position="142"/>
    </location>
</feature>
<name>A0A812C465_ACAPH</name>
<dbReference type="InterPro" id="IPR017452">
    <property type="entry name" value="GPCR_Rhodpsn_7TM"/>
</dbReference>
<feature type="domain" description="G-protein coupled receptors family 1 profile" evidence="13">
    <location>
        <begin position="65"/>
        <end position="336"/>
    </location>
</feature>
<dbReference type="AlphaFoldDB" id="A0A812C465"/>
<keyword evidence="2" id="KW-1003">Cell membrane</keyword>
<gene>
    <name evidence="14" type="ORF">SPHA_29166</name>
</gene>
<proteinExistence type="inferred from homology"/>
<dbReference type="CDD" id="cd15927">
    <property type="entry name" value="7tmA_Bombesin_R-like"/>
    <property type="match status" value="1"/>
</dbReference>
<evidence type="ECO:0000256" key="3">
    <source>
        <dbReference type="ARBA" id="ARBA00022692"/>
    </source>
</evidence>
<evidence type="ECO:0000256" key="9">
    <source>
        <dbReference type="ARBA" id="ARBA00023180"/>
    </source>
</evidence>
<feature type="transmembrane region" description="Helical" evidence="12">
    <location>
        <begin position="162"/>
        <end position="180"/>
    </location>
</feature>
<accession>A0A812C465</accession>
<dbReference type="PANTHER" id="PTHR45695:SF26">
    <property type="entry name" value="NEUROPEPTIDE CCHAMIDE-1 RECEPTOR"/>
    <property type="match status" value="1"/>
</dbReference>
<keyword evidence="7" id="KW-1015">Disulfide bond</keyword>
<dbReference type="OrthoDB" id="10049706at2759"/>
<dbReference type="GO" id="GO:0005886">
    <property type="term" value="C:plasma membrane"/>
    <property type="evidence" value="ECO:0007669"/>
    <property type="project" value="UniProtKB-SubCell"/>
</dbReference>
<keyword evidence="8 11" id="KW-0675">Receptor</keyword>
<keyword evidence="15" id="KW-1185">Reference proteome</keyword>
<evidence type="ECO:0000256" key="7">
    <source>
        <dbReference type="ARBA" id="ARBA00023157"/>
    </source>
</evidence>
<dbReference type="SUPFAM" id="SSF81321">
    <property type="entry name" value="Family A G protein-coupled receptor-like"/>
    <property type="match status" value="1"/>
</dbReference>
<protein>
    <submittedName>
        <fullName evidence="14">BRS3</fullName>
    </submittedName>
</protein>
<keyword evidence="3 11" id="KW-0812">Transmembrane</keyword>
<evidence type="ECO:0000313" key="14">
    <source>
        <dbReference type="EMBL" id="CAE1254758.1"/>
    </source>
</evidence>
<keyword evidence="6 12" id="KW-0472">Membrane</keyword>
<dbReference type="PRINTS" id="PR00358">
    <property type="entry name" value="BOMBESINR"/>
</dbReference>
<reference evidence="14" key="1">
    <citation type="submission" date="2021-01" db="EMBL/GenBank/DDBJ databases">
        <authorList>
            <person name="Li R."/>
            <person name="Bekaert M."/>
        </authorList>
    </citation>
    <scope>NUCLEOTIDE SEQUENCE</scope>
    <source>
        <strain evidence="14">Farmed</strain>
    </source>
</reference>
<dbReference type="InterPro" id="IPR001556">
    <property type="entry name" value="Bombsn_rcpt-like"/>
</dbReference>
<evidence type="ECO:0000256" key="12">
    <source>
        <dbReference type="SAM" id="Phobius"/>
    </source>
</evidence>
<evidence type="ECO:0000256" key="5">
    <source>
        <dbReference type="ARBA" id="ARBA00023040"/>
    </source>
</evidence>
<dbReference type="PROSITE" id="PS00237">
    <property type="entry name" value="G_PROTEIN_RECEP_F1_1"/>
    <property type="match status" value="1"/>
</dbReference>
<keyword evidence="5 11" id="KW-0297">G-protein coupled receptor</keyword>
<evidence type="ECO:0000313" key="15">
    <source>
        <dbReference type="Proteomes" id="UP000597762"/>
    </source>
</evidence>
<dbReference type="Pfam" id="PF00001">
    <property type="entry name" value="7tm_1"/>
    <property type="match status" value="1"/>
</dbReference>
<evidence type="ECO:0000256" key="2">
    <source>
        <dbReference type="ARBA" id="ARBA00022475"/>
    </source>
</evidence>
<dbReference type="Gene3D" id="1.20.1070.10">
    <property type="entry name" value="Rhodopsin 7-helix transmembrane proteins"/>
    <property type="match status" value="1"/>
</dbReference>
<keyword evidence="4 12" id="KW-1133">Transmembrane helix</keyword>
<evidence type="ECO:0000256" key="8">
    <source>
        <dbReference type="ARBA" id="ARBA00023170"/>
    </source>
</evidence>
<dbReference type="GO" id="GO:0008188">
    <property type="term" value="F:neuropeptide receptor activity"/>
    <property type="evidence" value="ECO:0007669"/>
    <property type="project" value="TreeGrafter"/>
</dbReference>
<evidence type="ECO:0000256" key="11">
    <source>
        <dbReference type="RuleBase" id="RU000688"/>
    </source>
</evidence>
<comment type="subcellular location">
    <subcellularLocation>
        <location evidence="1">Cell membrane</location>
        <topology evidence="1">Multi-pass membrane protein</topology>
    </subcellularLocation>
</comment>
<comment type="similarity">
    <text evidence="11">Belongs to the G-protein coupled receptor 1 family.</text>
</comment>
<evidence type="ECO:0000256" key="1">
    <source>
        <dbReference type="ARBA" id="ARBA00004651"/>
    </source>
</evidence>
<dbReference type="PROSITE" id="PS50262">
    <property type="entry name" value="G_PROTEIN_RECEP_F1_2"/>
    <property type="match status" value="1"/>
</dbReference>
<dbReference type="Proteomes" id="UP000597762">
    <property type="component" value="Unassembled WGS sequence"/>
</dbReference>
<dbReference type="EMBL" id="CAHIKZ030001158">
    <property type="protein sequence ID" value="CAE1254758.1"/>
    <property type="molecule type" value="Genomic_DNA"/>
</dbReference>
<feature type="transmembrane region" description="Helical" evidence="12">
    <location>
        <begin position="281"/>
        <end position="306"/>
    </location>
</feature>
<organism evidence="14 15">
    <name type="scientific">Acanthosepion pharaonis</name>
    <name type="common">Pharaoh cuttlefish</name>
    <name type="synonym">Sepia pharaonis</name>
    <dbReference type="NCBI Taxonomy" id="158019"/>
    <lineage>
        <taxon>Eukaryota</taxon>
        <taxon>Metazoa</taxon>
        <taxon>Spiralia</taxon>
        <taxon>Lophotrochozoa</taxon>
        <taxon>Mollusca</taxon>
        <taxon>Cephalopoda</taxon>
        <taxon>Coleoidea</taxon>
        <taxon>Decapodiformes</taxon>
        <taxon>Sepiida</taxon>
        <taxon>Sepiina</taxon>
        <taxon>Sepiidae</taxon>
        <taxon>Acanthosepion</taxon>
    </lineage>
</organism>
<keyword evidence="10 11" id="KW-0807">Transducer</keyword>
<dbReference type="PRINTS" id="PR00237">
    <property type="entry name" value="GPCRRHODOPSN"/>
</dbReference>
<comment type="caution">
    <text evidence="14">The sequence shown here is derived from an EMBL/GenBank/DDBJ whole genome shotgun (WGS) entry which is preliminary data.</text>
</comment>
<sequence>MVDALPAFTVNGSLASMALNFTDGSRLGVEEGDESDHEAHTLDRSTERIVVPILFGFAFIVGIVGNGTLIYTVLRNRKMRVVPNIYIVSLSCGDFLLILITVPFNALIYILPEWPFGEIMCKVNEYLQTVSLGVSVFMLTALSADRHIAIVDPIAKHKSRPIVRAVTTAGCLWLVALLLATPDLSSSTVIQFSPNITLGSYKVCILYPTSDFGGYLPPWYSQLMVMLKFLVFFLIPLFIIGAFYILMARILILSAKQIPGDSNGRAAYQKQIEARLKVARAVLSFVILFVICWLPRHIYLLCYYFYDGEFNQFWHIFKVTSFCLAFINSCVNPFALYFLSNQFRKYYNRYLFCCCTSKPYDALPGPGSSVMYNFQSTVRRPSSSVTYVQNQTTC</sequence>